<evidence type="ECO:0000313" key="3">
    <source>
        <dbReference type="Proteomes" id="UP000249725"/>
    </source>
</evidence>
<evidence type="ECO:0000256" key="1">
    <source>
        <dbReference type="SAM" id="SignalP"/>
    </source>
</evidence>
<dbReference type="EMBL" id="QFYR01000005">
    <property type="protein sequence ID" value="RAK50859.1"/>
    <property type="molecule type" value="Genomic_DNA"/>
</dbReference>
<comment type="caution">
    <text evidence="2">The sequence shown here is derived from an EMBL/GenBank/DDBJ whole genome shotgun (WGS) entry which is preliminary data.</text>
</comment>
<sequence>MRSRCCKRLTWYATAALTVLPASSVFALTAQPQAPPAAEASLDAAAQLDPVNLLLLSVQLDDLTLTDGLSAYGDPSDPLLPMGELTRLLELDVDVAPQEGRIVGRLGEARRALLVDAASRTARDGPRVVPLAAEDLVVGPTDIYLRASAVEKLLPLKVLVEPDALSVRLSATEPLPIQGRLERMARMREATQGGGAALEVMRAPGGYRLFTLPAFDVQLGAGYQTGQSPSVPFRYDIRAAGDLLYSGFQGYVGSDETGRARTARILFERTSVEGRLLGPLKARTVSLGDVFTPAMTIGPRGMSGRGISLSTVPLDETNVFNQIDLRGELPLGYDVELYVNDVLRGGQNTPVKGRYEFLKVPLTPGVNVIRVVTYGPRGERNEDVRVVNVGAGLLRRGQATFELGVVDQDEEIIRLRPIGDDDEFDRIPSGVRAVAQVNYGVTQYLTVSAGAALLPTLAGDSRQIYTAGARTSIFGFATNLDGAYDDAGGSGYSVGMAGQLLGSTVVLRHAGFRGGFVDENGAGSDITRLLSSRTEATLDSNIAFAGQVLPITLRALRNVYVDGAMEYAGSARGSASLGAILVSTGLEYSRIVSSTGDATQRLGGFFAGSTYRSYTWQIRSTLDYQLLPEMVAQSLAVTVDRELSQTASLRFGVGQSLEDFKNVNFTAASIFRLRFADLALTADYNNGDRSWRAGAQLSFGLNFDPARRRYAMTRPGPGSGGAVLFEAFLDHNGNGLFDAGDEPVRNVLVEGAERPAVTGPDGKVFISNVGAGPTAQLRVSLDNVENTSVTTPPSVIQVQPHPGSVTTIRYPMRPTGEVMVHVSLRRPDGALVGIAAVQLRLVGDNGHVGEVSTEFDGSANFINLPPGQYRLELDGGQAQRLRMSLVKPVNVTITGDGGFIPDAEAEVRFERRTEEQSQDVASADPQ</sequence>
<evidence type="ECO:0000313" key="2">
    <source>
        <dbReference type="EMBL" id="RAK50859.1"/>
    </source>
</evidence>
<feature type="chain" id="PRO_5016363626" description="Fimbrial biogenesis outer membrane usher protein" evidence="1">
    <location>
        <begin position="28"/>
        <end position="926"/>
    </location>
</feature>
<feature type="signal peptide" evidence="1">
    <location>
        <begin position="1"/>
        <end position="27"/>
    </location>
</feature>
<proteinExistence type="predicted"/>
<reference evidence="3" key="1">
    <citation type="submission" date="2018-05" db="EMBL/GenBank/DDBJ databases">
        <authorList>
            <person name="Li X."/>
        </authorList>
    </citation>
    <scope>NUCLEOTIDE SEQUENCE [LARGE SCALE GENOMIC DNA]</scope>
    <source>
        <strain evidence="3">YIM 73061</strain>
    </source>
</reference>
<dbReference type="RefSeq" id="WP_111516170.1">
    <property type="nucleotide sequence ID" value="NZ_QFYR01000005.1"/>
</dbReference>
<keyword evidence="3" id="KW-1185">Reference proteome</keyword>
<accession>A0A328A8Q2</accession>
<dbReference type="AlphaFoldDB" id="A0A328A8Q2"/>
<protein>
    <recommendedName>
        <fullName evidence="4">Fimbrial biogenesis outer membrane usher protein</fullName>
    </recommendedName>
</protein>
<keyword evidence="1" id="KW-0732">Signal</keyword>
<gene>
    <name evidence="2" type="ORF">DJ018_16940</name>
</gene>
<evidence type="ECO:0008006" key="4">
    <source>
        <dbReference type="Google" id="ProtNLM"/>
    </source>
</evidence>
<organism evidence="2 3">
    <name type="scientific">Phenylobacterium deserti</name>
    <dbReference type="NCBI Taxonomy" id="1914756"/>
    <lineage>
        <taxon>Bacteria</taxon>
        <taxon>Pseudomonadati</taxon>
        <taxon>Pseudomonadota</taxon>
        <taxon>Alphaproteobacteria</taxon>
        <taxon>Caulobacterales</taxon>
        <taxon>Caulobacteraceae</taxon>
        <taxon>Phenylobacterium</taxon>
    </lineage>
</organism>
<dbReference type="Proteomes" id="UP000249725">
    <property type="component" value="Unassembled WGS sequence"/>
</dbReference>
<dbReference type="OrthoDB" id="121544at2"/>
<name>A0A328A8Q2_9CAUL</name>